<name>A0ACC5RA25_9HYPH</name>
<dbReference type="EMBL" id="JAENHL010000008">
    <property type="protein sequence ID" value="MBK1869516.1"/>
    <property type="molecule type" value="Genomic_DNA"/>
</dbReference>
<dbReference type="Proteomes" id="UP000616151">
    <property type="component" value="Unassembled WGS sequence"/>
</dbReference>
<keyword evidence="2" id="KW-1185">Reference proteome</keyword>
<organism evidence="1 2">
    <name type="scientific">Taklimakanibacter albus</name>
    <dbReference type="NCBI Taxonomy" id="2800327"/>
    <lineage>
        <taxon>Bacteria</taxon>
        <taxon>Pseudomonadati</taxon>
        <taxon>Pseudomonadota</taxon>
        <taxon>Alphaproteobacteria</taxon>
        <taxon>Hyphomicrobiales</taxon>
        <taxon>Aestuariivirgaceae</taxon>
        <taxon>Taklimakanibacter</taxon>
    </lineage>
</organism>
<reference evidence="1" key="1">
    <citation type="submission" date="2021-01" db="EMBL/GenBank/DDBJ databases">
        <authorList>
            <person name="Sun Q."/>
        </authorList>
    </citation>
    <scope>NUCLEOTIDE SEQUENCE</scope>
    <source>
        <strain evidence="1">YIM B02566</strain>
    </source>
</reference>
<gene>
    <name evidence="1" type="ORF">JHL16_24360</name>
</gene>
<comment type="caution">
    <text evidence="1">The sequence shown here is derived from an EMBL/GenBank/DDBJ whole genome shotgun (WGS) entry which is preliminary data.</text>
</comment>
<evidence type="ECO:0000313" key="2">
    <source>
        <dbReference type="Proteomes" id="UP000616151"/>
    </source>
</evidence>
<proteinExistence type="predicted"/>
<sequence>MKNLGAMMKQVQEMQSKMQDMQTKLGQMTVTGQSGGGLVKVTLNGKGVLTATDIDPSLLKPEEKEILEDLIAAAHADAKNRVEQQVAEEMKAITGGLPLPPGFQLPF</sequence>
<protein>
    <submittedName>
        <fullName evidence="1">YbaB/EbfC family nucleoid-associated protein</fullName>
    </submittedName>
</protein>
<evidence type="ECO:0000313" key="1">
    <source>
        <dbReference type="EMBL" id="MBK1869516.1"/>
    </source>
</evidence>
<accession>A0ACC5RA25</accession>